<evidence type="ECO:0000313" key="1">
    <source>
        <dbReference type="EMBL" id="AKV04038.1"/>
    </source>
</evidence>
<accession>A0A0K1QE83</accession>
<dbReference type="Gene3D" id="3.40.1440.10">
    <property type="entry name" value="GIY-YIG endonuclease"/>
    <property type="match status" value="1"/>
</dbReference>
<reference evidence="1 2" key="1">
    <citation type="submission" date="2015-08" db="EMBL/GenBank/DDBJ databases">
        <authorList>
            <person name="Babu N.S."/>
            <person name="Beckwith C.J."/>
            <person name="Beseler K.G."/>
            <person name="Brison A."/>
            <person name="Carone J.V."/>
            <person name="Caskin T.P."/>
            <person name="Diamond M."/>
            <person name="Durham M.E."/>
            <person name="Foxe J.M."/>
            <person name="Go M."/>
            <person name="Henderson B.A."/>
            <person name="Jones I.B."/>
            <person name="McGettigan J.A."/>
            <person name="Micheletti S.J."/>
            <person name="Nasrallah M.E."/>
            <person name="Ortiz D."/>
            <person name="Piller C.R."/>
            <person name="Privatt S.R."/>
            <person name="Schneider S.L."/>
            <person name="Sharp S."/>
            <person name="Smith T.C."/>
            <person name="Stanton J.D."/>
            <person name="Ullery H.E."/>
            <person name="Wilson R.J."/>
            <person name="Serrano M.G."/>
            <person name="Buck G."/>
            <person name="Lee V."/>
            <person name="Wang Y."/>
            <person name="Carvalho R."/>
            <person name="Voegtly L."/>
            <person name="Shi R."/>
            <person name="Duckworth R."/>
            <person name="Johnson A."/>
            <person name="Loviza R."/>
            <person name="Walstead R."/>
            <person name="Shah Z."/>
            <person name="Kiflezghi M."/>
            <person name="Wade K."/>
            <person name="Ball S.L."/>
            <person name="Bradley K.W."/>
            <person name="Asai D.J."/>
            <person name="Bowman C.A."/>
            <person name="Russell D.A."/>
            <person name="Pope W.H."/>
            <person name="Jacobs-Sera D."/>
            <person name="Hendrix R.W."/>
            <person name="Hatfull G.F."/>
        </authorList>
    </citation>
    <scope>NUCLEOTIDE SEQUENCE [LARGE SCALE GENOMIC DNA]</scope>
    <source>
        <strain evidence="1 2">DSM 27648</strain>
    </source>
</reference>
<evidence type="ECO:0000313" key="2">
    <source>
        <dbReference type="Proteomes" id="UP000064967"/>
    </source>
</evidence>
<dbReference type="InterPro" id="IPR035901">
    <property type="entry name" value="GIY-YIG_endonuc_sf"/>
</dbReference>
<dbReference type="STRING" id="1391654.AKJ09_10701"/>
<dbReference type="EMBL" id="CP012333">
    <property type="protein sequence ID" value="AKV04038.1"/>
    <property type="molecule type" value="Genomic_DNA"/>
</dbReference>
<name>A0A0K1QE83_9BACT</name>
<dbReference type="KEGG" id="llu:AKJ09_10701"/>
<keyword evidence="2" id="KW-1185">Reference proteome</keyword>
<proteinExistence type="predicted"/>
<organism evidence="1 2">
    <name type="scientific">Labilithrix luteola</name>
    <dbReference type="NCBI Taxonomy" id="1391654"/>
    <lineage>
        <taxon>Bacteria</taxon>
        <taxon>Pseudomonadati</taxon>
        <taxon>Myxococcota</taxon>
        <taxon>Polyangia</taxon>
        <taxon>Polyangiales</taxon>
        <taxon>Labilitrichaceae</taxon>
        <taxon>Labilithrix</taxon>
    </lineage>
</organism>
<dbReference type="RefSeq" id="WP_146654705.1">
    <property type="nucleotide sequence ID" value="NZ_CP012333.1"/>
</dbReference>
<dbReference type="Proteomes" id="UP000064967">
    <property type="component" value="Chromosome"/>
</dbReference>
<sequence>MTSRSELKRQFKETPKRAGVFTITNTKNGKVFLGSSLNLHGPLEKHRFMLKLGGHFVGELQRDWQRFGPDAFAFAIVEEVTPKNDEDFRMETALAELEARWVEKVSPFGEGGYNVDRNIRE</sequence>
<gene>
    <name evidence="1" type="ORF">AKJ09_10701</name>
</gene>
<dbReference type="CDD" id="cd10451">
    <property type="entry name" value="GIY-YIG_LuxR_like"/>
    <property type="match status" value="1"/>
</dbReference>
<dbReference type="SUPFAM" id="SSF82771">
    <property type="entry name" value="GIY-YIG endonuclease"/>
    <property type="match status" value="1"/>
</dbReference>
<dbReference type="AlphaFoldDB" id="A0A0K1QE83"/>
<dbReference type="OrthoDB" id="9134286at2"/>
<protein>
    <submittedName>
        <fullName evidence="1">LuxR family transcriptional regulator</fullName>
    </submittedName>
</protein>